<feature type="transmembrane region" description="Helical" evidence="2">
    <location>
        <begin position="20"/>
        <end position="38"/>
    </location>
</feature>
<dbReference type="EMBL" id="JABGBN010000007">
    <property type="protein sequence ID" value="NOL52212.1"/>
    <property type="molecule type" value="Genomic_DNA"/>
</dbReference>
<dbReference type="InterPro" id="IPR007730">
    <property type="entry name" value="SPOR-like_dom"/>
</dbReference>
<gene>
    <name evidence="4" type="ORF">HKX39_08560</name>
</gene>
<dbReference type="GO" id="GO:0042834">
    <property type="term" value="F:peptidoglycan binding"/>
    <property type="evidence" value="ECO:0007669"/>
    <property type="project" value="InterPro"/>
</dbReference>
<comment type="caution">
    <text evidence="4">The sequence shown here is derived from an EMBL/GenBank/DDBJ whole genome shotgun (WGS) entry which is preliminary data.</text>
</comment>
<feature type="region of interest" description="Disordered" evidence="1">
    <location>
        <begin position="42"/>
        <end position="206"/>
    </location>
</feature>
<feature type="compositionally biased region" description="Basic and acidic residues" evidence="1">
    <location>
        <begin position="138"/>
        <end position="150"/>
    </location>
</feature>
<dbReference type="Gene3D" id="3.30.70.1070">
    <property type="entry name" value="Sporulation related repeat"/>
    <property type="match status" value="1"/>
</dbReference>
<evidence type="ECO:0000313" key="5">
    <source>
        <dbReference type="Proteomes" id="UP000537862"/>
    </source>
</evidence>
<dbReference type="Proteomes" id="UP000537862">
    <property type="component" value="Unassembled WGS sequence"/>
</dbReference>
<sequence>MTTRRKSPPRRNGSSPFGYVIFGIVAGLGIAAAAAYYLRADSQKSVPSTPVITQQQKLTPPAPRQEPTPIVTPAPEQLPVVAQTPPIETTTVEPPPPSIAQQVGQTTQPPVETVTPAAPAITAQQPPKQQPSQTPKSEQPDTKEPKKDAPKQVASKPSTKSDDQIGHLINTMNNPQKAEPKAQAVAKATPAPEKTTSKTSDPQYLQIGSFKSSSEADAKRAQLLMQGFSNITITKAKVNDTEFNRVRIGPFSSDASLKEAQERLKSQNINATVIR</sequence>
<organism evidence="4 5">
    <name type="scientific">Pelistega suis</name>
    <dbReference type="NCBI Taxonomy" id="1631957"/>
    <lineage>
        <taxon>Bacteria</taxon>
        <taxon>Pseudomonadati</taxon>
        <taxon>Pseudomonadota</taxon>
        <taxon>Betaproteobacteria</taxon>
        <taxon>Burkholderiales</taxon>
        <taxon>Alcaligenaceae</taxon>
        <taxon>Pelistega</taxon>
    </lineage>
</organism>
<dbReference type="SUPFAM" id="SSF110997">
    <property type="entry name" value="Sporulation related repeat"/>
    <property type="match status" value="1"/>
</dbReference>
<dbReference type="RefSeq" id="WP_171680906.1">
    <property type="nucleotide sequence ID" value="NZ_JABGBN010000007.1"/>
</dbReference>
<dbReference type="AlphaFoldDB" id="A0A849P901"/>
<evidence type="ECO:0000256" key="2">
    <source>
        <dbReference type="SAM" id="Phobius"/>
    </source>
</evidence>
<dbReference type="PROSITE" id="PS51724">
    <property type="entry name" value="SPOR"/>
    <property type="match status" value="1"/>
</dbReference>
<keyword evidence="5" id="KW-1185">Reference proteome</keyword>
<keyword evidence="2" id="KW-1133">Transmembrane helix</keyword>
<accession>A0A849P901</accession>
<evidence type="ECO:0000256" key="1">
    <source>
        <dbReference type="SAM" id="MobiDB-lite"/>
    </source>
</evidence>
<feature type="domain" description="SPOR" evidence="3">
    <location>
        <begin position="197"/>
        <end position="275"/>
    </location>
</feature>
<protein>
    <recommendedName>
        <fullName evidence="3">SPOR domain-containing protein</fullName>
    </recommendedName>
</protein>
<evidence type="ECO:0000259" key="3">
    <source>
        <dbReference type="PROSITE" id="PS51724"/>
    </source>
</evidence>
<feature type="compositionally biased region" description="Pro residues" evidence="1">
    <location>
        <begin position="60"/>
        <end position="72"/>
    </location>
</feature>
<keyword evidence="2" id="KW-0812">Transmembrane</keyword>
<proteinExistence type="predicted"/>
<name>A0A849P901_9BURK</name>
<feature type="compositionally biased region" description="Low complexity" evidence="1">
    <location>
        <begin position="100"/>
        <end position="137"/>
    </location>
</feature>
<evidence type="ECO:0000313" key="4">
    <source>
        <dbReference type="EMBL" id="NOL52212.1"/>
    </source>
</evidence>
<feature type="compositionally biased region" description="Polar residues" evidence="1">
    <location>
        <begin position="43"/>
        <end position="58"/>
    </location>
</feature>
<dbReference type="InterPro" id="IPR036680">
    <property type="entry name" value="SPOR-like_sf"/>
</dbReference>
<dbReference type="Pfam" id="PF05036">
    <property type="entry name" value="SPOR"/>
    <property type="match status" value="1"/>
</dbReference>
<keyword evidence="2" id="KW-0472">Membrane</keyword>
<reference evidence="4 5" key="1">
    <citation type="submission" date="2020-05" db="EMBL/GenBank/DDBJ databases">
        <authorList>
            <person name="Niu N."/>
        </authorList>
    </citation>
    <scope>NUCLEOTIDE SEQUENCE [LARGE SCALE GENOMIC DNA]</scope>
    <source>
        <strain evidence="4 5">3340-03</strain>
    </source>
</reference>